<feature type="domain" description="Aldehyde dehydrogenase" evidence="8">
    <location>
        <begin position="6"/>
        <end position="320"/>
    </location>
</feature>
<dbReference type="Gene3D" id="3.40.605.10">
    <property type="entry name" value="Aldehyde Dehydrogenase, Chain A, domain 1"/>
    <property type="match status" value="1"/>
</dbReference>
<dbReference type="GO" id="GO:0005737">
    <property type="term" value="C:cytoplasm"/>
    <property type="evidence" value="ECO:0007669"/>
    <property type="project" value="UniProtKB-SubCell"/>
</dbReference>
<dbReference type="GeneID" id="89230441"/>
<comment type="pathway">
    <text evidence="1 7">Amino-acid biosynthesis; L-proline biosynthesis; L-glutamate 5-semialdehyde from L-glutamate: step 2/2.</text>
</comment>
<dbReference type="PANTHER" id="PTHR11063">
    <property type="entry name" value="GLUTAMATE SEMIALDEHYDE DEHYDROGENASE"/>
    <property type="match status" value="1"/>
</dbReference>
<evidence type="ECO:0000256" key="6">
    <source>
        <dbReference type="ARBA" id="ARBA00049024"/>
    </source>
</evidence>
<dbReference type="InterPro" id="IPR016163">
    <property type="entry name" value="Ald_DH_C"/>
</dbReference>
<sequence length="451" mass="49703">MNHTIEEKAYSAKRASVHLANVSTDIKNKALAVMAQELQKNKELILEANRKDLEEAEKMKKEGKMSSSLYDRLKLSDAKFNDMVSGVVDVAKLEDPVGKTLSTVVLDEGLTLYQISCPIGVIGVIFEARPDVVPQVMSLCLKSGNATIFKGGSEAKNSNRALFETLVGAISKVPEIPKEAFHLAESREDVAKMLEMDNYIDLLIPRGSNDFVKYIQDNTRIPVLGHSSGICHAYVDESADIELAKKVCLDSKIQYPAACNAIETLLVNEKIAGEFLPQMAKLYADNNVELRLDGESEAVLKKSKFDMSSACIQKATEKDWDSEYNDLILSVKIVKSVDEAIEHINKHGSHHTDVILSQNQKNIDQFAGLVDSGNVMINASSRFSDGFRYGKGAEVGISTNKIHSRGPVGMEGLMIYKYILSGSGQVVANYTGVGAKKYVHKRTDEKYCRLQ</sequence>
<comment type="function">
    <text evidence="7">Catalyzes the NADPH-dependent reduction of L-glutamate 5-phosphate into L-glutamate 5-semialdehyde and phosphate. The product spontaneously undergoes cyclization to form 1-pyrroline-5-carboxylate.</text>
</comment>
<dbReference type="EC" id="1.2.1.41" evidence="7"/>
<name>A0AA96V4H4_9EURY</name>
<comment type="similarity">
    <text evidence="7">Belongs to the gamma-glutamyl phosphate reductase family.</text>
</comment>
<evidence type="ECO:0000313" key="9">
    <source>
        <dbReference type="EMBL" id="WNY25780.1"/>
    </source>
</evidence>
<evidence type="ECO:0000256" key="7">
    <source>
        <dbReference type="HAMAP-Rule" id="MF_00412"/>
    </source>
</evidence>
<evidence type="ECO:0000256" key="5">
    <source>
        <dbReference type="ARBA" id="ARBA00023002"/>
    </source>
</evidence>
<comment type="catalytic activity">
    <reaction evidence="6 7">
        <text>L-glutamate 5-semialdehyde + phosphate + NADP(+) = L-glutamyl 5-phosphate + NADPH + H(+)</text>
        <dbReference type="Rhea" id="RHEA:19541"/>
        <dbReference type="ChEBI" id="CHEBI:15378"/>
        <dbReference type="ChEBI" id="CHEBI:43474"/>
        <dbReference type="ChEBI" id="CHEBI:57783"/>
        <dbReference type="ChEBI" id="CHEBI:58066"/>
        <dbReference type="ChEBI" id="CHEBI:58274"/>
        <dbReference type="ChEBI" id="CHEBI:58349"/>
        <dbReference type="EC" id="1.2.1.41"/>
    </reaction>
</comment>
<organism evidence="9 10">
    <name type="scientific">Methanolapillus millepedarum</name>
    <dbReference type="NCBI Taxonomy" id="3028296"/>
    <lineage>
        <taxon>Archaea</taxon>
        <taxon>Methanobacteriati</taxon>
        <taxon>Methanobacteriota</taxon>
        <taxon>Stenosarchaea group</taxon>
        <taxon>Methanomicrobia</taxon>
        <taxon>Methanosarcinales</taxon>
        <taxon>Methanosarcinaceae</taxon>
        <taxon>Methanolapillus</taxon>
    </lineage>
</organism>
<accession>A0AA96V4H4</accession>
<comment type="subcellular location">
    <subcellularLocation>
        <location evidence="7">Cytoplasm</location>
    </subcellularLocation>
</comment>
<keyword evidence="10" id="KW-1185">Reference proteome</keyword>
<evidence type="ECO:0000256" key="4">
    <source>
        <dbReference type="ARBA" id="ARBA00022857"/>
    </source>
</evidence>
<dbReference type="Gene3D" id="3.40.309.10">
    <property type="entry name" value="Aldehyde Dehydrogenase, Chain A, domain 2"/>
    <property type="match status" value="1"/>
</dbReference>
<keyword evidence="7" id="KW-0963">Cytoplasm</keyword>
<dbReference type="InterPro" id="IPR000965">
    <property type="entry name" value="GPR_dom"/>
</dbReference>
<dbReference type="SUPFAM" id="SSF53720">
    <property type="entry name" value="ALDH-like"/>
    <property type="match status" value="1"/>
</dbReference>
<evidence type="ECO:0000256" key="3">
    <source>
        <dbReference type="ARBA" id="ARBA00022650"/>
    </source>
</evidence>
<reference evidence="9 10" key="1">
    <citation type="submission" date="2023-07" db="EMBL/GenBank/DDBJ databases">
        <title>Closed genoem sequence of Methanosarcinaceae archaeon Ac7.</title>
        <authorList>
            <person name="Poehlein A."/>
            <person name="Protasov E."/>
            <person name="Platt K."/>
            <person name="Reeh H."/>
            <person name="Daniel R."/>
            <person name="Brune A."/>
        </authorList>
    </citation>
    <scope>NUCLEOTIDE SEQUENCE [LARGE SCALE GENOMIC DNA]</scope>
    <source>
        <strain evidence="9 10">Ac7</strain>
    </source>
</reference>
<dbReference type="InterPro" id="IPR015590">
    <property type="entry name" value="Aldehyde_DH_dom"/>
</dbReference>
<dbReference type="EMBL" id="CP131060">
    <property type="protein sequence ID" value="WNY25780.1"/>
    <property type="molecule type" value="Genomic_DNA"/>
</dbReference>
<keyword evidence="5 7" id="KW-0560">Oxidoreductase</keyword>
<dbReference type="PROSITE" id="PS01223">
    <property type="entry name" value="PROA"/>
    <property type="match status" value="1"/>
</dbReference>
<dbReference type="PIRSF" id="PIRSF000151">
    <property type="entry name" value="GPR"/>
    <property type="match status" value="1"/>
</dbReference>
<dbReference type="InterPro" id="IPR020593">
    <property type="entry name" value="G-glutamylP_reductase_CS"/>
</dbReference>
<dbReference type="GO" id="GO:0055129">
    <property type="term" value="P:L-proline biosynthetic process"/>
    <property type="evidence" value="ECO:0007669"/>
    <property type="project" value="UniProtKB-UniRule"/>
</dbReference>
<dbReference type="NCBIfam" id="NF001221">
    <property type="entry name" value="PRK00197.1"/>
    <property type="match status" value="1"/>
</dbReference>
<dbReference type="PANTHER" id="PTHR11063:SF8">
    <property type="entry name" value="DELTA-1-PYRROLINE-5-CARBOXYLATE SYNTHASE"/>
    <property type="match status" value="1"/>
</dbReference>
<keyword evidence="3 7" id="KW-0641">Proline biosynthesis</keyword>
<protein>
    <recommendedName>
        <fullName evidence="7">Gamma-glutamyl phosphate reductase</fullName>
        <shortName evidence="7">GPR</shortName>
        <ecNumber evidence="7">1.2.1.41</ecNumber>
    </recommendedName>
    <alternativeName>
        <fullName evidence="7">Glutamate-5-semialdehyde dehydrogenase</fullName>
    </alternativeName>
    <alternativeName>
        <fullName evidence="7">Glutamyl-gamma-semialdehyde dehydrogenase</fullName>
        <shortName evidence="7">GSA dehydrogenase</shortName>
    </alternativeName>
</protein>
<dbReference type="NCBIfam" id="TIGR00407">
    <property type="entry name" value="proA"/>
    <property type="match status" value="1"/>
</dbReference>
<dbReference type="AlphaFoldDB" id="A0AA96V4H4"/>
<dbReference type="GO" id="GO:0004350">
    <property type="term" value="F:glutamate-5-semialdehyde dehydrogenase activity"/>
    <property type="evidence" value="ECO:0007669"/>
    <property type="project" value="UniProtKB-UniRule"/>
</dbReference>
<dbReference type="CDD" id="cd07079">
    <property type="entry name" value="ALDH_F18-19_ProA-GPR"/>
    <property type="match status" value="1"/>
</dbReference>
<evidence type="ECO:0000256" key="1">
    <source>
        <dbReference type="ARBA" id="ARBA00004985"/>
    </source>
</evidence>
<dbReference type="RefSeq" id="WP_338102128.1">
    <property type="nucleotide sequence ID" value="NZ_CP131060.1"/>
</dbReference>
<keyword evidence="2 7" id="KW-0028">Amino-acid biosynthesis</keyword>
<dbReference type="InterPro" id="IPR012134">
    <property type="entry name" value="Glu-5-SA_DH"/>
</dbReference>
<proteinExistence type="inferred from homology"/>
<dbReference type="Pfam" id="PF00171">
    <property type="entry name" value="Aldedh"/>
    <property type="match status" value="1"/>
</dbReference>
<evidence type="ECO:0000313" key="10">
    <source>
        <dbReference type="Proteomes" id="UP001303587"/>
    </source>
</evidence>
<dbReference type="GO" id="GO:0050661">
    <property type="term" value="F:NADP binding"/>
    <property type="evidence" value="ECO:0007669"/>
    <property type="project" value="InterPro"/>
</dbReference>
<dbReference type="FunFam" id="3.40.309.10:FF:000006">
    <property type="entry name" value="Gamma-glutamyl phosphate reductase"/>
    <property type="match status" value="1"/>
</dbReference>
<dbReference type="InterPro" id="IPR016161">
    <property type="entry name" value="Ald_DH/histidinol_DH"/>
</dbReference>
<gene>
    <name evidence="7 9" type="primary">proA</name>
    <name evidence="9" type="ORF">MsAc7_13410</name>
</gene>
<keyword evidence="4 7" id="KW-0521">NADP</keyword>
<evidence type="ECO:0000259" key="8">
    <source>
        <dbReference type="Pfam" id="PF00171"/>
    </source>
</evidence>
<dbReference type="HAMAP" id="MF_00412">
    <property type="entry name" value="ProA"/>
    <property type="match status" value="1"/>
</dbReference>
<evidence type="ECO:0000256" key="2">
    <source>
        <dbReference type="ARBA" id="ARBA00022605"/>
    </source>
</evidence>
<dbReference type="InterPro" id="IPR016162">
    <property type="entry name" value="Ald_DH_N"/>
</dbReference>
<dbReference type="Proteomes" id="UP001303587">
    <property type="component" value="Chromosome"/>
</dbReference>